<protein>
    <submittedName>
        <fullName evidence="1">Uncharacterized protein</fullName>
    </submittedName>
</protein>
<proteinExistence type="predicted"/>
<organism evidence="1 2">
    <name type="scientific">Paenibacillus athensensis</name>
    <dbReference type="NCBI Taxonomy" id="1967502"/>
    <lineage>
        <taxon>Bacteria</taxon>
        <taxon>Bacillati</taxon>
        <taxon>Bacillota</taxon>
        <taxon>Bacilli</taxon>
        <taxon>Bacillales</taxon>
        <taxon>Paenibacillaceae</taxon>
        <taxon>Paenibacillus</taxon>
    </lineage>
</organism>
<name>A0A4Y8Q2L0_9BACL</name>
<keyword evidence="2" id="KW-1185">Reference proteome</keyword>
<dbReference type="EMBL" id="MYFO01000015">
    <property type="protein sequence ID" value="TFE87105.1"/>
    <property type="molecule type" value="Genomic_DNA"/>
</dbReference>
<evidence type="ECO:0000313" key="2">
    <source>
        <dbReference type="Proteomes" id="UP000298246"/>
    </source>
</evidence>
<sequence length="62" mass="6976">MHKAISAVPAIGKFHISNTNIQILRQNSKEKILTKLKKQEKKVKNVKGGLINHGCWSIENVL</sequence>
<comment type="caution">
    <text evidence="1">The sequence shown here is derived from an EMBL/GenBank/DDBJ whole genome shotgun (WGS) entry which is preliminary data.</text>
</comment>
<gene>
    <name evidence="1" type="ORF">B5M42_13170</name>
</gene>
<reference evidence="1 2" key="1">
    <citation type="submission" date="2017-03" db="EMBL/GenBank/DDBJ databases">
        <title>Isolation of Levoglucosan Utilizing Bacteria.</title>
        <authorList>
            <person name="Arya A.S."/>
        </authorList>
    </citation>
    <scope>NUCLEOTIDE SEQUENCE [LARGE SCALE GENOMIC DNA]</scope>
    <source>
        <strain evidence="1 2">MEC069</strain>
    </source>
</reference>
<evidence type="ECO:0000313" key="1">
    <source>
        <dbReference type="EMBL" id="TFE87105.1"/>
    </source>
</evidence>
<accession>A0A4Y8Q2L0</accession>
<dbReference type="RefSeq" id="WP_134753540.1">
    <property type="nucleotide sequence ID" value="NZ_MYFO02000013.1"/>
</dbReference>
<dbReference type="AlphaFoldDB" id="A0A4Y8Q2L0"/>
<dbReference type="Proteomes" id="UP000298246">
    <property type="component" value="Unassembled WGS sequence"/>
</dbReference>